<feature type="region of interest" description="Disordered" evidence="2">
    <location>
        <begin position="151"/>
        <end position="181"/>
    </location>
</feature>
<gene>
    <name evidence="4" type="ORF">TrCOL_g2679</name>
</gene>
<feature type="domain" description="EF-hand" evidence="3">
    <location>
        <begin position="26"/>
        <end position="61"/>
    </location>
</feature>
<evidence type="ECO:0000313" key="5">
    <source>
        <dbReference type="Proteomes" id="UP001165065"/>
    </source>
</evidence>
<dbReference type="OrthoDB" id="206543at2759"/>
<protein>
    <recommendedName>
        <fullName evidence="3">EF-hand domain-containing protein</fullName>
    </recommendedName>
</protein>
<dbReference type="CDD" id="cd00051">
    <property type="entry name" value="EFh"/>
    <property type="match status" value="1"/>
</dbReference>
<dbReference type="SUPFAM" id="SSF47473">
    <property type="entry name" value="EF-hand"/>
    <property type="match status" value="1"/>
</dbReference>
<feature type="region of interest" description="Disordered" evidence="2">
    <location>
        <begin position="289"/>
        <end position="326"/>
    </location>
</feature>
<comment type="caution">
    <text evidence="4">The sequence shown here is derived from an EMBL/GenBank/DDBJ whole genome shotgun (WGS) entry which is preliminary data.</text>
</comment>
<evidence type="ECO:0000313" key="4">
    <source>
        <dbReference type="EMBL" id="GMI44429.1"/>
    </source>
</evidence>
<feature type="compositionally biased region" description="Gly residues" evidence="2">
    <location>
        <begin position="347"/>
        <end position="358"/>
    </location>
</feature>
<keyword evidence="5" id="KW-1185">Reference proteome</keyword>
<sequence length="399" mass="44097">MDSDGSGELEIDELQKALESLCYNEVKAQEILAKFELMDADGSGSIDFEEFASVMTSEETGAEEMMSLEEERGVGIQHQAFYEFATTYRREMLLEQIEYESGNDVEPYSNFEELFSLQLVNDKAGVDESGALAVSQEKARSKLWREQVRRNNEAARTGVGRKDGKGGGMGKGGRIGEESRKKTVAKILKKTATEKKDRSLKESHALLQKAQVLAAVDKGEPLPVLGGGELLTFLNEEFKNKAKERMRKPKRPTVGRRRMAGALRMVKEGTTKDLMTRVLKPQFTALKEVFGGGGGEEGGGIKEEDEAPKTPPVTPRRVEWKEGDRKITRGGEIKAKMIAYKDAGTARGQGGGGGGGRGVLLKKGEVEESKGRVKEIERKLKVEQMRRKGIRRPRVRVKG</sequence>
<dbReference type="PROSITE" id="PS50222">
    <property type="entry name" value="EF_HAND_2"/>
    <property type="match status" value="2"/>
</dbReference>
<evidence type="ECO:0000256" key="2">
    <source>
        <dbReference type="SAM" id="MobiDB-lite"/>
    </source>
</evidence>
<dbReference type="InterPro" id="IPR002048">
    <property type="entry name" value="EF_hand_dom"/>
</dbReference>
<proteinExistence type="predicted"/>
<dbReference type="EMBL" id="BRYA01001480">
    <property type="protein sequence ID" value="GMI44429.1"/>
    <property type="molecule type" value="Genomic_DNA"/>
</dbReference>
<dbReference type="PROSITE" id="PS00018">
    <property type="entry name" value="EF_HAND_1"/>
    <property type="match status" value="2"/>
</dbReference>
<dbReference type="Pfam" id="PF13499">
    <property type="entry name" value="EF-hand_7"/>
    <property type="match status" value="1"/>
</dbReference>
<evidence type="ECO:0000256" key="1">
    <source>
        <dbReference type="ARBA" id="ARBA00022837"/>
    </source>
</evidence>
<feature type="region of interest" description="Disordered" evidence="2">
    <location>
        <begin position="343"/>
        <end position="370"/>
    </location>
</feature>
<dbReference type="GO" id="GO:0005509">
    <property type="term" value="F:calcium ion binding"/>
    <property type="evidence" value="ECO:0007669"/>
    <property type="project" value="InterPro"/>
</dbReference>
<reference evidence="5" key="1">
    <citation type="journal article" date="2023" name="Commun. Biol.">
        <title>Genome analysis of Parmales, the sister group of diatoms, reveals the evolutionary specialization of diatoms from phago-mixotrophs to photoautotrophs.</title>
        <authorList>
            <person name="Ban H."/>
            <person name="Sato S."/>
            <person name="Yoshikawa S."/>
            <person name="Yamada K."/>
            <person name="Nakamura Y."/>
            <person name="Ichinomiya M."/>
            <person name="Sato N."/>
            <person name="Blanc-Mathieu R."/>
            <person name="Endo H."/>
            <person name="Kuwata A."/>
            <person name="Ogata H."/>
        </authorList>
    </citation>
    <scope>NUCLEOTIDE SEQUENCE [LARGE SCALE GENOMIC DNA]</scope>
</reference>
<evidence type="ECO:0000259" key="3">
    <source>
        <dbReference type="PROSITE" id="PS50222"/>
    </source>
</evidence>
<dbReference type="InterPro" id="IPR018247">
    <property type="entry name" value="EF_Hand_1_Ca_BS"/>
</dbReference>
<organism evidence="4 5">
    <name type="scientific">Triparma columacea</name>
    <dbReference type="NCBI Taxonomy" id="722753"/>
    <lineage>
        <taxon>Eukaryota</taxon>
        <taxon>Sar</taxon>
        <taxon>Stramenopiles</taxon>
        <taxon>Ochrophyta</taxon>
        <taxon>Bolidophyceae</taxon>
        <taxon>Parmales</taxon>
        <taxon>Triparmaceae</taxon>
        <taxon>Triparma</taxon>
    </lineage>
</organism>
<dbReference type="SMART" id="SM00054">
    <property type="entry name" value="EFh"/>
    <property type="match status" value="2"/>
</dbReference>
<feature type="compositionally biased region" description="Basic and acidic residues" evidence="2">
    <location>
        <begin position="316"/>
        <end position="326"/>
    </location>
</feature>
<feature type="domain" description="EF-hand" evidence="3">
    <location>
        <begin position="1"/>
        <end position="24"/>
    </location>
</feature>
<keyword evidence="1" id="KW-0106">Calcium</keyword>
<dbReference type="AlphaFoldDB" id="A0A9W7GEQ1"/>
<name>A0A9W7GEQ1_9STRA</name>
<dbReference type="Gene3D" id="1.10.238.10">
    <property type="entry name" value="EF-hand"/>
    <property type="match status" value="1"/>
</dbReference>
<dbReference type="Proteomes" id="UP001165065">
    <property type="component" value="Unassembled WGS sequence"/>
</dbReference>
<dbReference type="InterPro" id="IPR011992">
    <property type="entry name" value="EF-hand-dom_pair"/>
</dbReference>
<accession>A0A9W7GEQ1</accession>